<dbReference type="Gene3D" id="3.30.43.10">
    <property type="entry name" value="Uridine Diphospho-n-acetylenolpyruvylglucosamine Reductase, domain 2"/>
    <property type="match status" value="1"/>
</dbReference>
<evidence type="ECO:0000259" key="6">
    <source>
        <dbReference type="PROSITE" id="PS51387"/>
    </source>
</evidence>
<dbReference type="Gene3D" id="3.40.462.20">
    <property type="match status" value="1"/>
</dbReference>
<gene>
    <name evidence="7" type="ORF">EV379_3292</name>
</gene>
<dbReference type="Pfam" id="PF01565">
    <property type="entry name" value="FAD_binding_4"/>
    <property type="match status" value="1"/>
</dbReference>
<dbReference type="GO" id="GO:0016491">
    <property type="term" value="F:oxidoreductase activity"/>
    <property type="evidence" value="ECO:0007669"/>
    <property type="project" value="UniProtKB-KW"/>
</dbReference>
<dbReference type="SUPFAM" id="SSF56176">
    <property type="entry name" value="FAD-binding/transporter-associated domain-like"/>
    <property type="match status" value="1"/>
</dbReference>
<dbReference type="InterPro" id="IPR016166">
    <property type="entry name" value="FAD-bd_PCMH"/>
</dbReference>
<evidence type="ECO:0000256" key="4">
    <source>
        <dbReference type="ARBA" id="ARBA00022827"/>
    </source>
</evidence>
<dbReference type="OrthoDB" id="9775082at2"/>
<dbReference type="EMBL" id="SHLC01000001">
    <property type="protein sequence ID" value="RZU66921.1"/>
    <property type="molecule type" value="Genomic_DNA"/>
</dbReference>
<keyword evidence="8" id="KW-1185">Reference proteome</keyword>
<proteinExistence type="inferred from homology"/>
<organism evidence="7 8">
    <name type="scientific">Microterricola gilva</name>
    <dbReference type="NCBI Taxonomy" id="393267"/>
    <lineage>
        <taxon>Bacteria</taxon>
        <taxon>Bacillati</taxon>
        <taxon>Actinomycetota</taxon>
        <taxon>Actinomycetes</taxon>
        <taxon>Micrococcales</taxon>
        <taxon>Microbacteriaceae</taxon>
        <taxon>Microterricola</taxon>
    </lineage>
</organism>
<dbReference type="InterPro" id="IPR036318">
    <property type="entry name" value="FAD-bd_PCMH-like_sf"/>
</dbReference>
<dbReference type="PROSITE" id="PS51387">
    <property type="entry name" value="FAD_PCMH"/>
    <property type="match status" value="1"/>
</dbReference>
<sequence length="476" mass="49147">MTIAESSPAAAPAPLAPQAFAALAARIDGTVTTPIDAGWDTARQAWNLSADQHPDAVVAPSSAADVRATLLFANEHGIRAVAQTTGHLAGPLGDLTGSILVRTSALSSIEVDPTALTVRVGSGVLWGDVTAALAEHGLMALAGSAPDVGVAGYLLGGGVSWFGRSLGLATSHVTTIEVVSGAGRMLRASATEESELFYALRGGGGNYGVVTAITFRVFAVRDVYAGMLMFPLESADEVFSAWELWTRDLDESATSCFRLLRVPPLPELPEFLRGQSFAVIDGAIAIDQGAGSEAERSADAAALLAPLRALGAAIDTFGVMPASRLGEIHMDPPGPVPAVGDGINLEELPRAAIDAVLTLAGPDAASPLLAVDIRHVGGQLAIPAPDGGAVNSMPGRYLLYAVGMTPTPEAAAVVLAAAQAVLEAVAPWRSATDYINFREVRTAPEQLYRTDTLARLRAAKLSYDPNDTIRSAHPLG</sequence>
<evidence type="ECO:0000313" key="8">
    <source>
        <dbReference type="Proteomes" id="UP000291483"/>
    </source>
</evidence>
<accession>A0A4Q8ARQ1</accession>
<dbReference type="GO" id="GO:0071949">
    <property type="term" value="F:FAD binding"/>
    <property type="evidence" value="ECO:0007669"/>
    <property type="project" value="InterPro"/>
</dbReference>
<dbReference type="PANTHER" id="PTHR42973">
    <property type="entry name" value="BINDING OXIDOREDUCTASE, PUTATIVE (AFU_ORTHOLOGUE AFUA_1G17690)-RELATED"/>
    <property type="match status" value="1"/>
</dbReference>
<keyword evidence="5" id="KW-0560">Oxidoreductase</keyword>
<comment type="similarity">
    <text evidence="2">Belongs to the oxygen-dependent FAD-linked oxidoreductase family.</text>
</comment>
<dbReference type="Proteomes" id="UP000291483">
    <property type="component" value="Unassembled WGS sequence"/>
</dbReference>
<evidence type="ECO:0000256" key="5">
    <source>
        <dbReference type="ARBA" id="ARBA00023002"/>
    </source>
</evidence>
<dbReference type="AlphaFoldDB" id="A0A4Q8ARQ1"/>
<evidence type="ECO:0000256" key="3">
    <source>
        <dbReference type="ARBA" id="ARBA00022630"/>
    </source>
</evidence>
<evidence type="ECO:0000256" key="1">
    <source>
        <dbReference type="ARBA" id="ARBA00001974"/>
    </source>
</evidence>
<keyword evidence="4" id="KW-0274">FAD</keyword>
<evidence type="ECO:0000256" key="2">
    <source>
        <dbReference type="ARBA" id="ARBA00005466"/>
    </source>
</evidence>
<evidence type="ECO:0000313" key="7">
    <source>
        <dbReference type="EMBL" id="RZU66921.1"/>
    </source>
</evidence>
<dbReference type="RefSeq" id="WP_130507045.1">
    <property type="nucleotide sequence ID" value="NZ_SHLC01000001.1"/>
</dbReference>
<comment type="cofactor">
    <cofactor evidence="1">
        <name>FAD</name>
        <dbReference type="ChEBI" id="CHEBI:57692"/>
    </cofactor>
</comment>
<name>A0A4Q8ARQ1_9MICO</name>
<dbReference type="PANTHER" id="PTHR42973:SF39">
    <property type="entry name" value="FAD-BINDING PCMH-TYPE DOMAIN-CONTAINING PROTEIN"/>
    <property type="match status" value="1"/>
</dbReference>
<dbReference type="Gene3D" id="3.30.465.10">
    <property type="match status" value="1"/>
</dbReference>
<dbReference type="InterPro" id="IPR016169">
    <property type="entry name" value="FAD-bd_PCMH_sub2"/>
</dbReference>
<keyword evidence="3" id="KW-0285">Flavoprotein</keyword>
<dbReference type="InterPro" id="IPR016167">
    <property type="entry name" value="FAD-bd_PCMH_sub1"/>
</dbReference>
<feature type="domain" description="FAD-binding PCMH-type" evidence="6">
    <location>
        <begin position="50"/>
        <end position="220"/>
    </location>
</feature>
<dbReference type="InterPro" id="IPR006094">
    <property type="entry name" value="Oxid_FAD_bind_N"/>
</dbReference>
<reference evidence="7 8" key="1">
    <citation type="submission" date="2019-02" db="EMBL/GenBank/DDBJ databases">
        <title>Sequencing the genomes of 1000 actinobacteria strains.</title>
        <authorList>
            <person name="Klenk H.-P."/>
        </authorList>
    </citation>
    <scope>NUCLEOTIDE SEQUENCE [LARGE SCALE GENOMIC DNA]</scope>
    <source>
        <strain evidence="7 8">DSM 18319</strain>
    </source>
</reference>
<comment type="caution">
    <text evidence="7">The sequence shown here is derived from an EMBL/GenBank/DDBJ whole genome shotgun (WGS) entry which is preliminary data.</text>
</comment>
<protein>
    <submittedName>
        <fullName evidence="7">FAD/FMN-containing dehydrogenase</fullName>
    </submittedName>
</protein>
<dbReference type="InterPro" id="IPR050416">
    <property type="entry name" value="FAD-linked_Oxidoreductase"/>
</dbReference>